<evidence type="ECO:0000313" key="8">
    <source>
        <dbReference type="Proteomes" id="UP001367508"/>
    </source>
</evidence>
<evidence type="ECO:0000313" key="7">
    <source>
        <dbReference type="EMBL" id="KAK7314903.1"/>
    </source>
</evidence>
<sequence length="315" mass="35154">MHIFKVAGALTGPISRGVILISTYANKSNNSCMASYGIFLLLMLVSFFSFVTTESQDNLFFISQSCSTNHTSVNSPYQLNLKTLLSSLSSKASRNNEFYNTTIVGETPTDSVYGVFMCRGDITPQLCQQCVQNATQRLSSDSDCSLSKEAVSWYDMCMVRYSNRSFFSTLDTTPSFYLWNPTNADKLESLMHLMFKTMNETADEAACGGIGEKKYATREAKMSEFHTLYCLAQCTPDLSPLHCRACLNQAIGDLPRCCQGKIGRRVLYPNCNIRYELYPFYRSMVPSPTPTLLFVQESNFSKADSILSDTLVANA</sequence>
<keyword evidence="8" id="KW-1185">Reference proteome</keyword>
<keyword evidence="2" id="KW-0677">Repeat</keyword>
<dbReference type="EMBL" id="JAYMYQ010000008">
    <property type="protein sequence ID" value="KAK7314903.1"/>
    <property type="molecule type" value="Genomic_DNA"/>
</dbReference>
<dbReference type="PANTHER" id="PTHR32099">
    <property type="entry name" value="CYSTEINE-RICH REPEAT SECRETORY PROTEIN"/>
    <property type="match status" value="1"/>
</dbReference>
<evidence type="ECO:0000256" key="5">
    <source>
        <dbReference type="SAM" id="Phobius"/>
    </source>
</evidence>
<keyword evidence="1" id="KW-0732">Signal</keyword>
<keyword evidence="5" id="KW-1133">Transmembrane helix</keyword>
<feature type="transmembrane region" description="Helical" evidence="5">
    <location>
        <begin position="32"/>
        <end position="51"/>
    </location>
</feature>
<evidence type="ECO:0000256" key="2">
    <source>
        <dbReference type="ARBA" id="ARBA00022737"/>
    </source>
</evidence>
<dbReference type="Pfam" id="PF01657">
    <property type="entry name" value="Stress-antifung"/>
    <property type="match status" value="2"/>
</dbReference>
<dbReference type="InterPro" id="IPR038408">
    <property type="entry name" value="GNK2_sf"/>
</dbReference>
<dbReference type="Gene3D" id="3.30.430.20">
    <property type="entry name" value="Gnk2 domain, C-X8-C-X2-C motif"/>
    <property type="match status" value="2"/>
</dbReference>
<dbReference type="Proteomes" id="UP001367508">
    <property type="component" value="Unassembled WGS sequence"/>
</dbReference>
<dbReference type="FunFam" id="3.30.430.20:FF:000012">
    <property type="entry name" value="Cysteine-rich receptor-like protein kinase 25"/>
    <property type="match status" value="1"/>
</dbReference>
<keyword evidence="5" id="KW-0812">Transmembrane</keyword>
<evidence type="ECO:0000256" key="1">
    <source>
        <dbReference type="ARBA" id="ARBA00022729"/>
    </source>
</evidence>
<evidence type="ECO:0000256" key="4">
    <source>
        <dbReference type="ARBA" id="ARBA00047951"/>
    </source>
</evidence>
<dbReference type="FunFam" id="3.30.430.20:FF:000013">
    <property type="entry name" value="Cysteine-rich RLK (RECEPTOR-like protein kinase) 23"/>
    <property type="match status" value="1"/>
</dbReference>
<accession>A0AAN9KDV8</accession>
<feature type="domain" description="Gnk2-homologous" evidence="6">
    <location>
        <begin position="172"/>
        <end position="280"/>
    </location>
</feature>
<reference evidence="7 8" key="1">
    <citation type="submission" date="2024-01" db="EMBL/GenBank/DDBJ databases">
        <title>The genomes of 5 underutilized Papilionoideae crops provide insights into root nodulation and disease resistanc.</title>
        <authorList>
            <person name="Jiang F."/>
        </authorList>
    </citation>
    <scope>NUCLEOTIDE SEQUENCE [LARGE SCALE GENOMIC DNA]</scope>
    <source>
        <strain evidence="7">LVBAO_FW01</strain>
        <tissue evidence="7">Leaves</tissue>
    </source>
</reference>
<protein>
    <recommendedName>
        <fullName evidence="6">Gnk2-homologous domain-containing protein</fullName>
    </recommendedName>
</protein>
<proteinExistence type="predicted"/>
<dbReference type="PANTHER" id="PTHR32099:SF110">
    <property type="entry name" value="CYSTEINE-RICH RECEPTOR-KINASE-LIKE PROTEIN"/>
    <property type="match status" value="1"/>
</dbReference>
<name>A0AAN9KDV8_CANGL</name>
<dbReference type="InterPro" id="IPR002902">
    <property type="entry name" value="GNK2"/>
</dbReference>
<evidence type="ECO:0000256" key="3">
    <source>
        <dbReference type="ARBA" id="ARBA00047558"/>
    </source>
</evidence>
<comment type="catalytic activity">
    <reaction evidence="3">
        <text>L-seryl-[protein] + ATP = O-phospho-L-seryl-[protein] + ADP + H(+)</text>
        <dbReference type="Rhea" id="RHEA:17989"/>
        <dbReference type="Rhea" id="RHEA-COMP:9863"/>
        <dbReference type="Rhea" id="RHEA-COMP:11604"/>
        <dbReference type="ChEBI" id="CHEBI:15378"/>
        <dbReference type="ChEBI" id="CHEBI:29999"/>
        <dbReference type="ChEBI" id="CHEBI:30616"/>
        <dbReference type="ChEBI" id="CHEBI:83421"/>
        <dbReference type="ChEBI" id="CHEBI:456216"/>
    </reaction>
</comment>
<dbReference type="PROSITE" id="PS51473">
    <property type="entry name" value="GNK2"/>
    <property type="match status" value="2"/>
</dbReference>
<feature type="domain" description="Gnk2-homologous" evidence="6">
    <location>
        <begin position="59"/>
        <end position="166"/>
    </location>
</feature>
<dbReference type="CDD" id="cd23509">
    <property type="entry name" value="Gnk2-like"/>
    <property type="match status" value="2"/>
</dbReference>
<dbReference type="AlphaFoldDB" id="A0AAN9KDV8"/>
<organism evidence="7 8">
    <name type="scientific">Canavalia gladiata</name>
    <name type="common">Sword bean</name>
    <name type="synonym">Dolichos gladiatus</name>
    <dbReference type="NCBI Taxonomy" id="3824"/>
    <lineage>
        <taxon>Eukaryota</taxon>
        <taxon>Viridiplantae</taxon>
        <taxon>Streptophyta</taxon>
        <taxon>Embryophyta</taxon>
        <taxon>Tracheophyta</taxon>
        <taxon>Spermatophyta</taxon>
        <taxon>Magnoliopsida</taxon>
        <taxon>eudicotyledons</taxon>
        <taxon>Gunneridae</taxon>
        <taxon>Pentapetalae</taxon>
        <taxon>rosids</taxon>
        <taxon>fabids</taxon>
        <taxon>Fabales</taxon>
        <taxon>Fabaceae</taxon>
        <taxon>Papilionoideae</taxon>
        <taxon>50 kb inversion clade</taxon>
        <taxon>NPAAA clade</taxon>
        <taxon>indigoferoid/millettioid clade</taxon>
        <taxon>Phaseoleae</taxon>
        <taxon>Canavalia</taxon>
    </lineage>
</organism>
<evidence type="ECO:0000259" key="6">
    <source>
        <dbReference type="PROSITE" id="PS51473"/>
    </source>
</evidence>
<comment type="caution">
    <text evidence="7">The sequence shown here is derived from an EMBL/GenBank/DDBJ whole genome shotgun (WGS) entry which is preliminary data.</text>
</comment>
<gene>
    <name evidence="7" type="ORF">VNO77_33433</name>
</gene>
<comment type="catalytic activity">
    <reaction evidence="4">
        <text>L-threonyl-[protein] + ATP = O-phospho-L-threonyl-[protein] + ADP + H(+)</text>
        <dbReference type="Rhea" id="RHEA:46608"/>
        <dbReference type="Rhea" id="RHEA-COMP:11060"/>
        <dbReference type="Rhea" id="RHEA-COMP:11605"/>
        <dbReference type="ChEBI" id="CHEBI:15378"/>
        <dbReference type="ChEBI" id="CHEBI:30013"/>
        <dbReference type="ChEBI" id="CHEBI:30616"/>
        <dbReference type="ChEBI" id="CHEBI:61977"/>
        <dbReference type="ChEBI" id="CHEBI:456216"/>
    </reaction>
</comment>
<keyword evidence="5" id="KW-0472">Membrane</keyword>